<comment type="caution">
    <text evidence="5">The sequence shown here is derived from an EMBL/GenBank/DDBJ whole genome shotgun (WGS) entry which is preliminary data.</text>
</comment>
<sequence length="249" mass="27823">MGKLFVLNIFCVLFFNVTSKQIPSYVSLCKINDPNLSMCLKDSINALRPYLVKGIPEMDLPPGEPLQFPSVSADTGANSAVSVKAKSWNHTVSGIMDFILNDISLDLKHSSFSIAVLFPSLRLKGQYTFKGKVLLFEIDTEGTYALEATNVTASGYSHLRSYMKESKEHVEFENVQFNVDVKTAKINFTNLIKGNDEMTEAANTAINQNINIVIDELRGIIGQVFGELLFMYFNSVFRLFPVDELLPEN</sequence>
<evidence type="ECO:0000256" key="4">
    <source>
        <dbReference type="SAM" id="SignalP"/>
    </source>
</evidence>
<comment type="similarity">
    <text evidence="3">Belongs to the TO family.</text>
</comment>
<dbReference type="GO" id="GO:0007623">
    <property type="term" value="P:circadian rhythm"/>
    <property type="evidence" value="ECO:0007669"/>
    <property type="project" value="UniProtKB-ARBA"/>
</dbReference>
<dbReference type="InParanoid" id="A0A5N4AJY8"/>
<feature type="signal peptide" evidence="4">
    <location>
        <begin position="1"/>
        <end position="19"/>
    </location>
</feature>
<dbReference type="SMART" id="SM00700">
    <property type="entry name" value="JHBP"/>
    <property type="match status" value="1"/>
</dbReference>
<evidence type="ECO:0000256" key="3">
    <source>
        <dbReference type="ARBA" id="ARBA00060902"/>
    </source>
</evidence>
<dbReference type="FunFam" id="3.15.10.30:FF:000001">
    <property type="entry name" value="Takeout-like protein 1"/>
    <property type="match status" value="1"/>
</dbReference>
<accession>A0A5N4AJY8</accession>
<keyword evidence="6" id="KW-1185">Reference proteome</keyword>
<evidence type="ECO:0000256" key="2">
    <source>
        <dbReference type="ARBA" id="ARBA00023108"/>
    </source>
</evidence>
<keyword evidence="1 4" id="KW-0732">Signal</keyword>
<protein>
    <submittedName>
        <fullName evidence="5">Uncharacterized protein</fullName>
    </submittedName>
</protein>
<reference evidence="5 6" key="1">
    <citation type="journal article" date="2018" name="Elife">
        <title>Firefly genomes illuminate parallel origins of bioluminescence in beetles.</title>
        <authorList>
            <person name="Fallon T.R."/>
            <person name="Lower S.E."/>
            <person name="Chang C.H."/>
            <person name="Bessho-Uehara M."/>
            <person name="Martin G.J."/>
            <person name="Bewick A.J."/>
            <person name="Behringer M."/>
            <person name="Debat H.J."/>
            <person name="Wong I."/>
            <person name="Day J.C."/>
            <person name="Suvorov A."/>
            <person name="Silva C.J."/>
            <person name="Stanger-Hall K.F."/>
            <person name="Hall D.W."/>
            <person name="Schmitz R.J."/>
            <person name="Nelson D.R."/>
            <person name="Lewis S.M."/>
            <person name="Shigenobu S."/>
            <person name="Bybee S.M."/>
            <person name="Larracuente A.M."/>
            <person name="Oba Y."/>
            <person name="Weng J.K."/>
        </authorList>
    </citation>
    <scope>NUCLEOTIDE SEQUENCE [LARGE SCALE GENOMIC DNA]</scope>
    <source>
        <strain evidence="5">1611_PpyrPB1</strain>
        <tissue evidence="5">Whole body</tissue>
    </source>
</reference>
<dbReference type="PANTHER" id="PTHR11008">
    <property type="entry name" value="PROTEIN TAKEOUT-LIKE PROTEIN"/>
    <property type="match status" value="1"/>
</dbReference>
<evidence type="ECO:0000313" key="5">
    <source>
        <dbReference type="EMBL" id="KAB0797641.1"/>
    </source>
</evidence>
<proteinExistence type="inferred from homology"/>
<dbReference type="Gene3D" id="3.15.10.30">
    <property type="entry name" value="Haemolymph juvenile hormone binding protein"/>
    <property type="match status" value="1"/>
</dbReference>
<organism evidence="5 6">
    <name type="scientific">Photinus pyralis</name>
    <name type="common">Common eastern firefly</name>
    <name type="synonym">Lampyris pyralis</name>
    <dbReference type="NCBI Taxonomy" id="7054"/>
    <lineage>
        <taxon>Eukaryota</taxon>
        <taxon>Metazoa</taxon>
        <taxon>Ecdysozoa</taxon>
        <taxon>Arthropoda</taxon>
        <taxon>Hexapoda</taxon>
        <taxon>Insecta</taxon>
        <taxon>Pterygota</taxon>
        <taxon>Neoptera</taxon>
        <taxon>Endopterygota</taxon>
        <taxon>Coleoptera</taxon>
        <taxon>Polyphaga</taxon>
        <taxon>Elateriformia</taxon>
        <taxon>Elateroidea</taxon>
        <taxon>Lampyridae</taxon>
        <taxon>Lampyrinae</taxon>
        <taxon>Photinus</taxon>
    </lineage>
</organism>
<dbReference type="AlphaFoldDB" id="A0A5N4AJY8"/>
<dbReference type="InterPro" id="IPR010562">
    <property type="entry name" value="Haemolymph_juvenile_hormone-bd"/>
</dbReference>
<dbReference type="InterPro" id="IPR038606">
    <property type="entry name" value="To_sf"/>
</dbReference>
<evidence type="ECO:0000313" key="6">
    <source>
        <dbReference type="Proteomes" id="UP000327044"/>
    </source>
</evidence>
<feature type="chain" id="PRO_5024310049" evidence="4">
    <location>
        <begin position="20"/>
        <end position="249"/>
    </location>
</feature>
<dbReference type="Proteomes" id="UP000327044">
    <property type="component" value="Unassembled WGS sequence"/>
</dbReference>
<dbReference type="PANTHER" id="PTHR11008:SF14">
    <property type="entry name" value="CIRCADIAN CLOCK-CONTROLLED PROTEIN-LIKE PROTEIN"/>
    <property type="match status" value="1"/>
</dbReference>
<name>A0A5N4AJY8_PHOPY</name>
<dbReference type="EMBL" id="VVIM01000006">
    <property type="protein sequence ID" value="KAB0797641.1"/>
    <property type="molecule type" value="Genomic_DNA"/>
</dbReference>
<evidence type="ECO:0000256" key="1">
    <source>
        <dbReference type="ARBA" id="ARBA00022729"/>
    </source>
</evidence>
<dbReference type="Pfam" id="PF06585">
    <property type="entry name" value="JHBP"/>
    <property type="match status" value="1"/>
</dbReference>
<keyword evidence="2" id="KW-0090">Biological rhythms</keyword>
<dbReference type="OrthoDB" id="7419171at2759"/>
<gene>
    <name evidence="5" type="ORF">PPYR_08634</name>
</gene>
<dbReference type="GO" id="GO:0005615">
    <property type="term" value="C:extracellular space"/>
    <property type="evidence" value="ECO:0007669"/>
    <property type="project" value="TreeGrafter"/>
</dbReference>